<dbReference type="AlphaFoldDB" id="A0A5J9T408"/>
<sequence length="57" mass="6711">MEKASSSWRRLLLDGEGLFVIEKASLHMEKDSSSWRRLLFASLRMEKTSSSWRRLLP</sequence>
<name>A0A5J9T408_9POAL</name>
<accession>A0A5J9T408</accession>
<reference evidence="1 2" key="1">
    <citation type="journal article" date="2019" name="Sci. Rep.">
        <title>A high-quality genome of Eragrostis curvula grass provides insights into Poaceae evolution and supports new strategies to enhance forage quality.</title>
        <authorList>
            <person name="Carballo J."/>
            <person name="Santos B.A.C.M."/>
            <person name="Zappacosta D."/>
            <person name="Garbus I."/>
            <person name="Selva J.P."/>
            <person name="Gallo C.A."/>
            <person name="Diaz A."/>
            <person name="Albertini E."/>
            <person name="Caccamo M."/>
            <person name="Echenique V."/>
        </authorList>
    </citation>
    <scope>NUCLEOTIDE SEQUENCE [LARGE SCALE GENOMIC DNA]</scope>
    <source>
        <strain evidence="2">cv. Victoria</strain>
        <tissue evidence="1">Leaf</tissue>
    </source>
</reference>
<dbReference type="Gramene" id="TVU06052">
    <property type="protein sequence ID" value="TVU06052"/>
    <property type="gene ID" value="EJB05_49243"/>
</dbReference>
<dbReference type="Proteomes" id="UP000324897">
    <property type="component" value="Unassembled WGS sequence"/>
</dbReference>
<organism evidence="1 2">
    <name type="scientific">Eragrostis curvula</name>
    <name type="common">weeping love grass</name>
    <dbReference type="NCBI Taxonomy" id="38414"/>
    <lineage>
        <taxon>Eukaryota</taxon>
        <taxon>Viridiplantae</taxon>
        <taxon>Streptophyta</taxon>
        <taxon>Embryophyta</taxon>
        <taxon>Tracheophyta</taxon>
        <taxon>Spermatophyta</taxon>
        <taxon>Magnoliopsida</taxon>
        <taxon>Liliopsida</taxon>
        <taxon>Poales</taxon>
        <taxon>Poaceae</taxon>
        <taxon>PACMAD clade</taxon>
        <taxon>Chloridoideae</taxon>
        <taxon>Eragrostideae</taxon>
        <taxon>Eragrostidinae</taxon>
        <taxon>Eragrostis</taxon>
    </lineage>
</organism>
<comment type="caution">
    <text evidence="1">The sequence shown here is derived from an EMBL/GenBank/DDBJ whole genome shotgun (WGS) entry which is preliminary data.</text>
</comment>
<gene>
    <name evidence="1" type="ORF">EJB05_49243</name>
</gene>
<dbReference type="EMBL" id="RWGY01000051">
    <property type="protein sequence ID" value="TVU06052.1"/>
    <property type="molecule type" value="Genomic_DNA"/>
</dbReference>
<feature type="non-terminal residue" evidence="1">
    <location>
        <position position="57"/>
    </location>
</feature>
<proteinExistence type="predicted"/>
<keyword evidence="2" id="KW-1185">Reference proteome</keyword>
<protein>
    <submittedName>
        <fullName evidence="1">Uncharacterized protein</fullName>
    </submittedName>
</protein>
<evidence type="ECO:0000313" key="1">
    <source>
        <dbReference type="EMBL" id="TVU06052.1"/>
    </source>
</evidence>
<evidence type="ECO:0000313" key="2">
    <source>
        <dbReference type="Proteomes" id="UP000324897"/>
    </source>
</evidence>